<feature type="domain" description="NADPH-dependent FMN reductase-like" evidence="1">
    <location>
        <begin position="1"/>
        <end position="143"/>
    </location>
</feature>
<dbReference type="InterPro" id="IPR029039">
    <property type="entry name" value="Flavoprotein-like_sf"/>
</dbReference>
<dbReference type="EMBL" id="CP002455">
    <property type="protein sequence ID" value="ADX66760.1"/>
    <property type="molecule type" value="Genomic_DNA"/>
</dbReference>
<evidence type="ECO:0000313" key="3">
    <source>
        <dbReference type="Proteomes" id="UP000008641"/>
    </source>
</evidence>
<evidence type="ECO:0000259" key="1">
    <source>
        <dbReference type="Pfam" id="PF03358"/>
    </source>
</evidence>
<dbReference type="AlphaFoldDB" id="F0P2E8"/>
<dbReference type="InterPro" id="IPR050712">
    <property type="entry name" value="NAD(P)H-dep_reductase"/>
</dbReference>
<dbReference type="PANTHER" id="PTHR30543">
    <property type="entry name" value="CHROMATE REDUCTASE"/>
    <property type="match status" value="1"/>
</dbReference>
<keyword evidence="3" id="KW-1185">Reference proteome</keyword>
<dbReference type="SUPFAM" id="SSF52218">
    <property type="entry name" value="Flavoproteins"/>
    <property type="match status" value="1"/>
</dbReference>
<gene>
    <name evidence="2" type="ordered locus">Weevi_0032</name>
</gene>
<dbReference type="InterPro" id="IPR005025">
    <property type="entry name" value="FMN_Rdtase-like_dom"/>
</dbReference>
<evidence type="ECO:0000313" key="2">
    <source>
        <dbReference type="EMBL" id="ADX66760.1"/>
    </source>
</evidence>
<dbReference type="RefSeq" id="WP_013597156.1">
    <property type="nucleotide sequence ID" value="NC_015144.1"/>
</dbReference>
<dbReference type="Proteomes" id="UP000008641">
    <property type="component" value="Chromosome"/>
</dbReference>
<proteinExistence type="predicted"/>
<accession>F0P2E8</accession>
<sequence>MKVLLFNGALDRRENSVSERICKYFQTQLTQKNIEATIFNIAESNIPILDFSIKETPREVLEMNKIFVETDLQIWFTPLYHGSLTGAMKNAIDWLEISAKLPRPYLTGKRIGLVSWADGMQAMQGINAMESIVKALRAWPLPYSVPVQRPDLFTENQEINAKYETRFKLLIDVLLEGPNQIG</sequence>
<dbReference type="GO" id="GO:0010181">
    <property type="term" value="F:FMN binding"/>
    <property type="evidence" value="ECO:0007669"/>
    <property type="project" value="TreeGrafter"/>
</dbReference>
<dbReference type="HOGENOM" id="CLU_055322_1_1_10"/>
<dbReference type="Pfam" id="PF03358">
    <property type="entry name" value="FMN_red"/>
    <property type="match status" value="1"/>
</dbReference>
<dbReference type="GO" id="GO:0016491">
    <property type="term" value="F:oxidoreductase activity"/>
    <property type="evidence" value="ECO:0007669"/>
    <property type="project" value="InterPro"/>
</dbReference>
<dbReference type="OrthoDB" id="9812295at2"/>
<reference evidence="3" key="2">
    <citation type="journal article" date="2011" name="Stand. Genomic Sci.">
        <title>Complete genome sequence of Weeksella virosa type strain (9751T).</title>
        <authorList>
            <person name="Lang E."/>
            <person name="Teshima H."/>
            <person name="Lucas S."/>
            <person name="Lapidus A."/>
            <person name="Hammon N."/>
            <person name="Deshpande S."/>
            <person name="Nolan M."/>
            <person name="Cheng J."/>
            <person name="Pitluck S."/>
            <person name="Liolios K."/>
            <person name="Pagani I."/>
            <person name="Mikhailova N."/>
            <person name="Ivanova N."/>
            <person name="Mavromatis K."/>
            <person name="Pati A."/>
            <person name="Tapia R."/>
            <person name="Han C."/>
            <person name="Goodwin L."/>
            <person name="Chen A."/>
            <person name="Palaniappan K."/>
            <person name="Land M."/>
            <person name="Hauser L."/>
            <person name="Chang Y."/>
            <person name="Jeffries C."/>
            <person name="Brambilla E."/>
            <person name="Kopitz M."/>
            <person name="Rohde M."/>
            <person name="Goker M."/>
            <person name="Tindall B."/>
            <person name="Detter J."/>
            <person name="Woyke T."/>
            <person name="Bristow J."/>
            <person name="Eisen J."/>
            <person name="Markowitz V."/>
            <person name="Hugenholtz P."/>
            <person name="Klenk H."/>
            <person name="Kyrpides N."/>
        </authorList>
    </citation>
    <scope>NUCLEOTIDE SEQUENCE [LARGE SCALE GENOMIC DNA]</scope>
    <source>
        <strain evidence="3">ATCC 43766 / DSM 16922 / JCM 21250 / NBRC 16016 / NCTC 11634 / CL345/78</strain>
    </source>
</reference>
<reference evidence="2 3" key="1">
    <citation type="journal article" date="2011" name="Stand. Genomic Sci.">
        <title>Complete genome sequence of Weeksella virosa type strain (9751).</title>
        <authorList>
            <person name="Lang E."/>
            <person name="Teshima H."/>
            <person name="Lucas S."/>
            <person name="Lapidus A."/>
            <person name="Hammon N."/>
            <person name="Deshpande S."/>
            <person name="Nolan M."/>
            <person name="Cheng J.F."/>
            <person name="Pitluck S."/>
            <person name="Liolios K."/>
            <person name="Pagani I."/>
            <person name="Mikhailova N."/>
            <person name="Ivanova N."/>
            <person name="Mavromatis K."/>
            <person name="Pati A."/>
            <person name="Tapia R."/>
            <person name="Han C."/>
            <person name="Goodwin L."/>
            <person name="Chen A."/>
            <person name="Palaniappan K."/>
            <person name="Land M."/>
            <person name="Hauser L."/>
            <person name="Chang Y.J."/>
            <person name="Jeffries C.D."/>
            <person name="Brambilla E.M."/>
            <person name="Kopitz M."/>
            <person name="Rohde M."/>
            <person name="Goker M."/>
            <person name="Tindall B.J."/>
            <person name="Detter J.C."/>
            <person name="Woyke T."/>
            <person name="Bristow J."/>
            <person name="Eisen J.A."/>
            <person name="Markowitz V."/>
            <person name="Hugenholtz P."/>
            <person name="Klenk H.P."/>
            <person name="Kyrpides N.C."/>
        </authorList>
    </citation>
    <scope>NUCLEOTIDE SEQUENCE [LARGE SCALE GENOMIC DNA]</scope>
    <source>
        <strain evidence="3">ATCC 43766 / DSM 16922 / JCM 21250 / NBRC 16016 / NCTC 11634 / CL345/78</strain>
    </source>
</reference>
<dbReference type="Gene3D" id="3.40.50.360">
    <property type="match status" value="1"/>
</dbReference>
<dbReference type="GO" id="GO:0005829">
    <property type="term" value="C:cytosol"/>
    <property type="evidence" value="ECO:0007669"/>
    <property type="project" value="TreeGrafter"/>
</dbReference>
<name>F0P2E8_WEEVC</name>
<dbReference type="STRING" id="865938.Weevi_0032"/>
<dbReference type="PANTHER" id="PTHR30543:SF21">
    <property type="entry name" value="NAD(P)H-DEPENDENT FMN REDUCTASE LOT6"/>
    <property type="match status" value="1"/>
</dbReference>
<organism evidence="2 3">
    <name type="scientific">Weeksella virosa (strain ATCC 43766 / DSM 16922 / JCM 21250 / CCUG 30538 / CDC 9751 / IAM 14551 / NBRC 16016 / NCTC 11634 / CL345/78)</name>
    <dbReference type="NCBI Taxonomy" id="865938"/>
    <lineage>
        <taxon>Bacteria</taxon>
        <taxon>Pseudomonadati</taxon>
        <taxon>Bacteroidota</taxon>
        <taxon>Flavobacteriia</taxon>
        <taxon>Flavobacteriales</taxon>
        <taxon>Weeksellaceae</taxon>
        <taxon>Weeksella</taxon>
    </lineage>
</organism>
<protein>
    <submittedName>
        <fullName evidence="2">NADPH-dependent FMN reductase</fullName>
    </submittedName>
</protein>
<dbReference type="KEGG" id="wvi:Weevi_0032"/>
<dbReference type="eggNOG" id="COG0431">
    <property type="taxonomic scope" value="Bacteria"/>
</dbReference>